<protein>
    <submittedName>
        <fullName evidence="2">Uncharacterized protein</fullName>
    </submittedName>
</protein>
<proteinExistence type="predicted"/>
<reference evidence="2 3" key="1">
    <citation type="journal article" date="2010" name="J. Bacteriol.">
        <title>Genome sequence of Lentisphaera araneosa HTCC2155T, the type species of the order Lentisphaerales in the phylum Lentisphaerae.</title>
        <authorList>
            <person name="Thrash J.C."/>
            <person name="Cho J.C."/>
            <person name="Vergin K.L."/>
            <person name="Morris R.M."/>
            <person name="Giovannoni S.J."/>
        </authorList>
    </citation>
    <scope>NUCLEOTIDE SEQUENCE [LARGE SCALE GENOMIC DNA]</scope>
    <source>
        <strain evidence="2 3">HTCC2155</strain>
    </source>
</reference>
<sequence length="176" mass="20373">MKFTLIIITLILSFTLHSQSKKSKEQLMAEARDYAEQESQKVIAQVQALMKEREAAKTDEEKAAFNLKLEKLMKENQQKQTDLYKKRKIAFFKMLYHGIKRTADDNKTLPATLDHEKIYSRIDLNTVNYIGGLSIDSNDSNDSNNIILVYEKKADEHGNRHILFLDGHVEISKEIK</sequence>
<dbReference type="Proteomes" id="UP000004947">
    <property type="component" value="Unassembled WGS sequence"/>
</dbReference>
<evidence type="ECO:0000256" key="1">
    <source>
        <dbReference type="SAM" id="Coils"/>
    </source>
</evidence>
<evidence type="ECO:0000313" key="3">
    <source>
        <dbReference type="Proteomes" id="UP000004947"/>
    </source>
</evidence>
<dbReference type="STRING" id="313628.LNTAR_06209"/>
<keyword evidence="1" id="KW-0175">Coiled coil</keyword>
<gene>
    <name evidence="2" type="ORF">LNTAR_06209</name>
</gene>
<name>A6DN68_9BACT</name>
<keyword evidence="3" id="KW-1185">Reference proteome</keyword>
<dbReference type="EMBL" id="ABCK01000013">
    <property type="protein sequence ID" value="EDM26816.1"/>
    <property type="molecule type" value="Genomic_DNA"/>
</dbReference>
<accession>A6DN68</accession>
<evidence type="ECO:0000313" key="2">
    <source>
        <dbReference type="EMBL" id="EDM26816.1"/>
    </source>
</evidence>
<organism evidence="2 3">
    <name type="scientific">Lentisphaera araneosa HTCC2155</name>
    <dbReference type="NCBI Taxonomy" id="313628"/>
    <lineage>
        <taxon>Bacteria</taxon>
        <taxon>Pseudomonadati</taxon>
        <taxon>Lentisphaerota</taxon>
        <taxon>Lentisphaeria</taxon>
        <taxon>Lentisphaerales</taxon>
        <taxon>Lentisphaeraceae</taxon>
        <taxon>Lentisphaera</taxon>
    </lineage>
</organism>
<dbReference type="RefSeq" id="WP_007279311.1">
    <property type="nucleotide sequence ID" value="NZ_ABCK01000013.1"/>
</dbReference>
<dbReference type="AlphaFoldDB" id="A6DN68"/>
<comment type="caution">
    <text evidence="2">The sequence shown here is derived from an EMBL/GenBank/DDBJ whole genome shotgun (WGS) entry which is preliminary data.</text>
</comment>
<feature type="coiled-coil region" evidence="1">
    <location>
        <begin position="55"/>
        <end position="82"/>
    </location>
</feature>